<protein>
    <submittedName>
        <fullName evidence="2">Uncharacterized protein</fullName>
    </submittedName>
</protein>
<proteinExistence type="predicted"/>
<feature type="coiled-coil region" evidence="1">
    <location>
        <begin position="146"/>
        <end position="173"/>
    </location>
</feature>
<dbReference type="GeneID" id="24606992"/>
<organism evidence="2 3">
    <name type="scientific">Bacillus phage Mater</name>
    <dbReference type="NCBI Taxonomy" id="1540090"/>
    <lineage>
        <taxon>Viruses</taxon>
        <taxon>Duplodnaviria</taxon>
        <taxon>Heunggongvirae</taxon>
        <taxon>Uroviricota</taxon>
        <taxon>Caudoviricetes</taxon>
        <taxon>Herelleviridae</taxon>
        <taxon>Bastillevirinae</taxon>
        <taxon>Matervirus</taxon>
        <taxon>Matervirus mater</taxon>
    </lineage>
</organism>
<dbReference type="EMBL" id="KM236245">
    <property type="protein sequence ID" value="AIW03250.1"/>
    <property type="molecule type" value="Genomic_DNA"/>
</dbReference>
<name>A0A0A0RMG5_9CAUD</name>
<keyword evidence="3" id="KW-1185">Reference proteome</keyword>
<evidence type="ECO:0000256" key="1">
    <source>
        <dbReference type="SAM" id="Coils"/>
    </source>
</evidence>
<gene>
    <name evidence="2" type="ORF">CPT_Mater93</name>
</gene>
<dbReference type="KEGG" id="vg:24606992"/>
<dbReference type="OrthoDB" id="10287at10239"/>
<accession>A0A0A0RMG5</accession>
<evidence type="ECO:0000313" key="3">
    <source>
        <dbReference type="Proteomes" id="UP000030206"/>
    </source>
</evidence>
<reference evidence="2 3" key="1">
    <citation type="submission" date="2014-07" db="EMBL/GenBank/DDBJ databases">
        <title>Complete Genome of Bacillus megaterium Myophage Mater.</title>
        <authorList>
            <person name="Lancaster J.C."/>
            <person name="Hodde M.K."/>
            <person name="Hernandez A.C."/>
            <person name="Everett G.F.K."/>
        </authorList>
    </citation>
    <scope>NUCLEOTIDE SEQUENCE [LARGE SCALE GENOMIC DNA]</scope>
</reference>
<keyword evidence="1" id="KW-0175">Coiled coil</keyword>
<evidence type="ECO:0000313" key="2">
    <source>
        <dbReference type="EMBL" id="AIW03250.1"/>
    </source>
</evidence>
<dbReference type="Proteomes" id="UP000030206">
    <property type="component" value="Segment"/>
</dbReference>
<sequence>MKEKGKLNLVKYAGEYWVTLAEFTNTRDVEGYNNHASVKSAIRTFVVRQSPDKYIAFRGEAQLKNIIQENRNNELFNPDDFGGTRVALIHLSMLEPLEERFKVAKSQEKEFNLFLEQVEDLVETEANQVKADTEVNDISSGQSIVIRQLRQELSRLEKEIEIRQNNREKIMAAINAVSSLEIEAME</sequence>
<dbReference type="RefSeq" id="YP_009151052.1">
    <property type="nucleotide sequence ID" value="NC_027366.1"/>
</dbReference>